<evidence type="ECO:0000256" key="4">
    <source>
        <dbReference type="ARBA" id="ARBA00022485"/>
    </source>
</evidence>
<dbReference type="GO" id="GO:1990204">
    <property type="term" value="C:oxidoreductase complex"/>
    <property type="evidence" value="ECO:0007669"/>
    <property type="project" value="UniProtKB-ARBA"/>
</dbReference>
<dbReference type="InterPro" id="IPR006656">
    <property type="entry name" value="Mopterin_OxRdtase"/>
</dbReference>
<organism evidence="12 13">
    <name type="scientific">Alcanivorax borkumensis (strain ATCC 700651 / DSM 11573 / NCIMB 13689 / SK2)</name>
    <dbReference type="NCBI Taxonomy" id="393595"/>
    <lineage>
        <taxon>Bacteria</taxon>
        <taxon>Pseudomonadati</taxon>
        <taxon>Pseudomonadota</taxon>
        <taxon>Gammaproteobacteria</taxon>
        <taxon>Oceanospirillales</taxon>
        <taxon>Alcanivoracaceae</taxon>
        <taxon>Alcanivorax</taxon>
    </lineage>
</organism>
<dbReference type="GO" id="GO:0042128">
    <property type="term" value="P:nitrate assimilation"/>
    <property type="evidence" value="ECO:0007669"/>
    <property type="project" value="UniProtKB-KW"/>
</dbReference>
<dbReference type="InterPro" id="IPR007419">
    <property type="entry name" value="BFD-like_2Fe2S-bd_dom"/>
</dbReference>
<comment type="similarity">
    <text evidence="3">Belongs to the prokaryotic molybdopterin-containing oxidoreductase family. NasA/NapA/NarB subfamily.</text>
</comment>
<dbReference type="InterPro" id="IPR009010">
    <property type="entry name" value="Asp_de-COase-like_dom_sf"/>
</dbReference>
<evidence type="ECO:0000256" key="5">
    <source>
        <dbReference type="ARBA" id="ARBA00022505"/>
    </source>
</evidence>
<evidence type="ECO:0000256" key="9">
    <source>
        <dbReference type="ARBA" id="ARBA00023014"/>
    </source>
</evidence>
<evidence type="ECO:0000256" key="6">
    <source>
        <dbReference type="ARBA" id="ARBA00022723"/>
    </source>
</evidence>
<evidence type="ECO:0000256" key="3">
    <source>
        <dbReference type="ARBA" id="ARBA00008747"/>
    </source>
</evidence>
<dbReference type="GO" id="GO:0045333">
    <property type="term" value="P:cellular respiration"/>
    <property type="evidence" value="ECO:0007669"/>
    <property type="project" value="UniProtKB-ARBA"/>
</dbReference>
<reference evidence="12 13" key="1">
    <citation type="journal article" date="2006" name="Nat. Biotechnol.">
        <title>Genome sequence of the ubiquitous hydrocarbon-degrading marine bacterium Alcanivorax borkumensis.</title>
        <authorList>
            <person name="Schneiker S."/>
            <person name="Martins dos Santos V.A.P."/>
            <person name="Bartels D."/>
            <person name="Bekel T."/>
            <person name="Brecht M."/>
            <person name="Buhrmester J."/>
            <person name="Chernikova T.N."/>
            <person name="Denaro R."/>
            <person name="Ferrer M."/>
            <person name="Gertler C."/>
            <person name="Goesmann A."/>
            <person name="Golyshina O.V."/>
            <person name="Kaminski F."/>
            <person name="Khachane A.N."/>
            <person name="Lang S."/>
            <person name="Linke B."/>
            <person name="McHardy A.C."/>
            <person name="Meyer F."/>
            <person name="Nechitaylo T."/>
            <person name="Puehler A."/>
            <person name="Regenhardt D."/>
            <person name="Rupp O."/>
            <person name="Sabirova J.S."/>
            <person name="Selbitschka W."/>
            <person name="Yakimov M.M."/>
            <person name="Timmis K.N."/>
            <person name="Vorhoelter F.-J."/>
            <person name="Weidner S."/>
            <person name="Kaiser O."/>
            <person name="Golyshin P.N."/>
        </authorList>
    </citation>
    <scope>NUCLEOTIDE SEQUENCE [LARGE SCALE GENOMIC DNA]</scope>
    <source>
        <strain evidence="13">ATCC 700651 / DSM 11573 / NCIMB 13689 / SK2</strain>
    </source>
</reference>
<keyword evidence="5" id="KW-0500">Molybdenum</keyword>
<dbReference type="GO" id="GO:0043546">
    <property type="term" value="F:molybdopterin cofactor binding"/>
    <property type="evidence" value="ECO:0007669"/>
    <property type="project" value="InterPro"/>
</dbReference>
<dbReference type="InterPro" id="IPR006963">
    <property type="entry name" value="Mopterin_OxRdtase_4Fe-4S_dom"/>
</dbReference>
<dbReference type="Pfam" id="PF04879">
    <property type="entry name" value="Molybdop_Fe4S4"/>
    <property type="match status" value="1"/>
</dbReference>
<dbReference type="STRING" id="393595.ABO_1089"/>
<keyword evidence="10" id="KW-0534">Nitrate assimilation</keyword>
<keyword evidence="9" id="KW-0411">Iron-sulfur</keyword>
<dbReference type="HOGENOM" id="CLU_000422_13_4_6"/>
<dbReference type="GO" id="GO:0016020">
    <property type="term" value="C:membrane"/>
    <property type="evidence" value="ECO:0007669"/>
    <property type="project" value="TreeGrafter"/>
</dbReference>
<evidence type="ECO:0000259" key="11">
    <source>
        <dbReference type="SMART" id="SM00926"/>
    </source>
</evidence>
<dbReference type="eggNOG" id="COG0243">
    <property type="taxonomic scope" value="Bacteria"/>
</dbReference>
<dbReference type="Pfam" id="PF04324">
    <property type="entry name" value="Fer2_BFD"/>
    <property type="match status" value="1"/>
</dbReference>
<proteinExistence type="inferred from homology"/>
<evidence type="ECO:0000256" key="8">
    <source>
        <dbReference type="ARBA" id="ARBA00023004"/>
    </source>
</evidence>
<keyword evidence="8" id="KW-0408">Iron</keyword>
<dbReference type="Gene3D" id="2.40.40.20">
    <property type="match status" value="1"/>
</dbReference>
<evidence type="ECO:0000256" key="10">
    <source>
        <dbReference type="ARBA" id="ARBA00023063"/>
    </source>
</evidence>
<dbReference type="Gene3D" id="2.20.25.90">
    <property type="entry name" value="ADC-like domains"/>
    <property type="match status" value="1"/>
</dbReference>
<dbReference type="AlphaFoldDB" id="Q0VQL1"/>
<gene>
    <name evidence="12" type="primary">narB</name>
    <name evidence="12" type="ordered locus">ABO_1089</name>
</gene>
<dbReference type="SUPFAM" id="SSF50692">
    <property type="entry name" value="ADC-like"/>
    <property type="match status" value="1"/>
</dbReference>
<dbReference type="EC" id="1.7.99.4" evidence="12"/>
<dbReference type="SMART" id="SM00926">
    <property type="entry name" value="Molybdop_Fe4S4"/>
    <property type="match status" value="1"/>
</dbReference>
<dbReference type="GO" id="GO:0016491">
    <property type="term" value="F:oxidoreductase activity"/>
    <property type="evidence" value="ECO:0007669"/>
    <property type="project" value="UniProtKB-KW"/>
</dbReference>
<dbReference type="InterPro" id="IPR050123">
    <property type="entry name" value="Prok_molybdopt-oxidoreductase"/>
</dbReference>
<name>Q0VQL1_ALCBS</name>
<keyword evidence="7 12" id="KW-0560">Oxidoreductase</keyword>
<evidence type="ECO:0000313" key="13">
    <source>
        <dbReference type="Proteomes" id="UP000008871"/>
    </source>
</evidence>
<dbReference type="SUPFAM" id="SSF53706">
    <property type="entry name" value="Formate dehydrogenase/DMSO reductase, domains 1-3"/>
    <property type="match status" value="1"/>
</dbReference>
<dbReference type="InterPro" id="IPR041854">
    <property type="entry name" value="BFD-like_2Fe2S-bd_dom_sf"/>
</dbReference>
<dbReference type="CDD" id="cd02754">
    <property type="entry name" value="MopB_Nitrate-R-NapA-like"/>
    <property type="match status" value="1"/>
</dbReference>
<dbReference type="Proteomes" id="UP000008871">
    <property type="component" value="Chromosome"/>
</dbReference>
<evidence type="ECO:0000313" key="12">
    <source>
        <dbReference type="EMBL" id="CAL16537.1"/>
    </source>
</evidence>
<dbReference type="GO" id="GO:0051539">
    <property type="term" value="F:4 iron, 4 sulfur cluster binding"/>
    <property type="evidence" value="ECO:0007669"/>
    <property type="project" value="UniProtKB-KW"/>
</dbReference>
<dbReference type="Gene3D" id="3.40.50.740">
    <property type="match status" value="1"/>
</dbReference>
<feature type="domain" description="4Fe-4S Mo/W bis-MGD-type" evidence="11">
    <location>
        <begin position="24"/>
        <end position="73"/>
    </location>
</feature>
<evidence type="ECO:0000256" key="7">
    <source>
        <dbReference type="ARBA" id="ARBA00023002"/>
    </source>
</evidence>
<evidence type="ECO:0000256" key="2">
    <source>
        <dbReference type="ARBA" id="ARBA00001966"/>
    </source>
</evidence>
<dbReference type="Pfam" id="PF00384">
    <property type="entry name" value="Molybdopterin"/>
    <property type="match status" value="1"/>
</dbReference>
<dbReference type="InterPro" id="IPR041957">
    <property type="entry name" value="CT_Nitrate-R-NapA-like"/>
</dbReference>
<comment type="cofactor">
    <cofactor evidence="2">
        <name>[4Fe-4S] cluster</name>
        <dbReference type="ChEBI" id="CHEBI:49883"/>
    </cofactor>
</comment>
<accession>Q0VQL1</accession>
<dbReference type="eggNOG" id="COG1251">
    <property type="taxonomic scope" value="Bacteria"/>
</dbReference>
<dbReference type="KEGG" id="abo:ABO_1089"/>
<sequence>MKAEVAAGNVGENRAGKHMAKNTERPICTTCPYCGVGCGISTDGTSLKGDTLHPANAGRLCVKGSSVLETLGDQDRLLNPEVEGDVVSWDQALDEVAGRFRRIVDEHGPDAVAFYVSGQLLTEDYYVANKLMKGYIGSANIDTNSRLCMSSAVVAHKRAFGEDVVPGCYEDLELADLVILTGSNTAWAHPIVYQRIAAAKQARPEMKVVVIDPRRTATCDLADLHLAIRPGQDVPLFNGLLTWLDDNNALDQAYIDAHTEGFESTLDTARSQGNDWASLATHMGVSKVDLTTFYHWFAACDRTVTVFSQGVNQARNGSDQGNAIINAHLATGRVGKPGASPFSITGQPNAMGGREVGGLANQLAVHLDIDNPAHHAAVADFWQAPALAKENGLTAVDLFQAVASGKVKAVWIMATNPVDSLPEADKVRQALMACDTVVVSDCVASGDTLACADIRLPALGWGEKSGMVTNSERCMSRQRPFVTAPGQARADWWIITQVAQRMGFADAFPYQHEHEIFAEFSALTALAGQFGKRLDLTAAADLTADQYAQWQPQQWPLNSGPRCYGDGRFSTASERARFIACENPPVRVIGDAFPIILNSGRIRDQWHTMTRTGRAGRLFAHLSEPFAALHPKDIERYRLQEGGFVRLTSRVGDALVRVTRDTGQRPGTAFMPMHWTDQFSRRARVDALVPARLDPHSGQPAFKHTPVNVSDWQPRWHGWLFTAASPPAVEYWARVPVDAFLQAGQVQRYRLAGDADLTEQQLHDWLPQAAQWLALNDPATGHYRRAALDKDGRLLAWLAIGETLPLCDVDWLADCFTQGADIQHMTILAGQPADAGPDLGPVICSCFQVRQKTIEGAVEEGADCVEAIGQCCQAGTNCGSCIPELRGLLETCTT</sequence>
<keyword evidence="4" id="KW-0004">4Fe-4S</keyword>
<dbReference type="GO" id="GO:0046872">
    <property type="term" value="F:metal ion binding"/>
    <property type="evidence" value="ECO:0007669"/>
    <property type="project" value="UniProtKB-KW"/>
</dbReference>
<dbReference type="InterPro" id="IPR006657">
    <property type="entry name" value="MoPterin_dinucl-bd_dom"/>
</dbReference>
<dbReference type="PANTHER" id="PTHR43105:SF9">
    <property type="entry name" value="NADPH-FE(3+) OXIDOREDUCTASE SUBUNIT ALPHA"/>
    <property type="match status" value="1"/>
</dbReference>
<dbReference type="CDD" id="cd02791">
    <property type="entry name" value="MopB_CT_Nitrate-R-NapA-like"/>
    <property type="match status" value="1"/>
</dbReference>
<keyword evidence="13" id="KW-1185">Reference proteome</keyword>
<dbReference type="Pfam" id="PF01568">
    <property type="entry name" value="Molydop_binding"/>
    <property type="match status" value="1"/>
</dbReference>
<dbReference type="PANTHER" id="PTHR43105">
    <property type="entry name" value="RESPIRATORY NITRATE REDUCTASE"/>
    <property type="match status" value="1"/>
</dbReference>
<evidence type="ECO:0000256" key="1">
    <source>
        <dbReference type="ARBA" id="ARBA00001942"/>
    </source>
</evidence>
<dbReference type="Gene3D" id="1.10.10.1100">
    <property type="entry name" value="BFD-like [2Fe-2S]-binding domain"/>
    <property type="match status" value="1"/>
</dbReference>
<keyword evidence="6" id="KW-0479">Metal-binding</keyword>
<dbReference type="EMBL" id="AM286690">
    <property type="protein sequence ID" value="CAL16537.1"/>
    <property type="molecule type" value="Genomic_DNA"/>
</dbReference>
<comment type="cofactor">
    <cofactor evidence="1">
        <name>Mo-bis(molybdopterin guanine dinucleotide)</name>
        <dbReference type="ChEBI" id="CHEBI:60539"/>
    </cofactor>
</comment>
<dbReference type="Gene3D" id="3.40.228.10">
    <property type="entry name" value="Dimethylsulfoxide Reductase, domain 2"/>
    <property type="match status" value="1"/>
</dbReference>
<protein>
    <submittedName>
        <fullName evidence="12">Nitrate reductase, large subunit</fullName>
        <ecNumber evidence="12">1.7.99.4</ecNumber>
    </submittedName>
</protein>